<evidence type="ECO:0000313" key="4">
    <source>
        <dbReference type="Proteomes" id="UP001383192"/>
    </source>
</evidence>
<comment type="caution">
    <text evidence="3">The sequence shown here is derived from an EMBL/GenBank/DDBJ whole genome shotgun (WGS) entry which is preliminary data.</text>
</comment>
<dbReference type="EMBL" id="JAYKXP010000004">
    <property type="protein sequence ID" value="KAK7059075.1"/>
    <property type="molecule type" value="Genomic_DNA"/>
</dbReference>
<keyword evidence="2" id="KW-0143">Chaperone</keyword>
<name>A0AAW0E6T8_9AGAR</name>
<evidence type="ECO:0000313" key="3">
    <source>
        <dbReference type="EMBL" id="KAK7059075.1"/>
    </source>
</evidence>
<evidence type="ECO:0008006" key="5">
    <source>
        <dbReference type="Google" id="ProtNLM"/>
    </source>
</evidence>
<gene>
    <name evidence="3" type="ORF">VNI00_001699</name>
</gene>
<keyword evidence="4" id="KW-1185">Reference proteome</keyword>
<dbReference type="AlphaFoldDB" id="A0AAW0E6T8"/>
<organism evidence="3 4">
    <name type="scientific">Paramarasmius palmivorus</name>
    <dbReference type="NCBI Taxonomy" id="297713"/>
    <lineage>
        <taxon>Eukaryota</taxon>
        <taxon>Fungi</taxon>
        <taxon>Dikarya</taxon>
        <taxon>Basidiomycota</taxon>
        <taxon>Agaricomycotina</taxon>
        <taxon>Agaricomycetes</taxon>
        <taxon>Agaricomycetidae</taxon>
        <taxon>Agaricales</taxon>
        <taxon>Marasmiineae</taxon>
        <taxon>Marasmiaceae</taxon>
        <taxon>Paramarasmius</taxon>
    </lineage>
</organism>
<dbReference type="PANTHER" id="PTHR33643">
    <property type="entry name" value="UREASE ACCESSORY PROTEIN D"/>
    <property type="match status" value="1"/>
</dbReference>
<dbReference type="InterPro" id="IPR002669">
    <property type="entry name" value="UreD"/>
</dbReference>
<sequence>MSTSPSIIRLESGCGRISLSSHLGAAVFSELASTYPLKLISPKVASKPEVAIVYVLSYGGGLVGGDQIHLTGEVNAGTILLLLSQGSTKVFTSRLQQRLITSNANTTALDHDASYYPTTNQKLEFRVASGSAVFLLPDPVTCFRAASYRQKQTVHLSKGSSLILLDWFTSGRKSRGEEWVFSTYDSENEVFVDGIRLARDATLLETTSVFNHSSLPQRSLADRLAPYSCYGTAILYGPLTEEMSRNLRARYEAISVMKLVAPPELLWSLSPVRVTSAECVGLVVRMAGKDTETVKDWLKTSLDGLIDIVGMDVYRRVFV</sequence>
<protein>
    <recommendedName>
        <fullName evidence="5">UreD-domain-containing protein</fullName>
    </recommendedName>
</protein>
<evidence type="ECO:0000256" key="1">
    <source>
        <dbReference type="ARBA" id="ARBA00007177"/>
    </source>
</evidence>
<evidence type="ECO:0000256" key="2">
    <source>
        <dbReference type="ARBA" id="ARBA00023186"/>
    </source>
</evidence>
<dbReference type="Pfam" id="PF01774">
    <property type="entry name" value="UreD"/>
    <property type="match status" value="1"/>
</dbReference>
<accession>A0AAW0E6T8</accession>
<comment type="similarity">
    <text evidence="1">Belongs to the UreD family.</text>
</comment>
<dbReference type="GO" id="GO:0016151">
    <property type="term" value="F:nickel cation binding"/>
    <property type="evidence" value="ECO:0007669"/>
    <property type="project" value="InterPro"/>
</dbReference>
<dbReference type="PANTHER" id="PTHR33643:SF1">
    <property type="entry name" value="UREASE ACCESSORY PROTEIN D"/>
    <property type="match status" value="1"/>
</dbReference>
<reference evidence="3 4" key="1">
    <citation type="submission" date="2024-01" db="EMBL/GenBank/DDBJ databases">
        <title>A draft genome for a cacao thread blight-causing isolate of Paramarasmius palmivorus.</title>
        <authorList>
            <person name="Baruah I.K."/>
            <person name="Bukari Y."/>
            <person name="Amoako-Attah I."/>
            <person name="Meinhardt L.W."/>
            <person name="Bailey B.A."/>
            <person name="Cohen S.P."/>
        </authorList>
    </citation>
    <scope>NUCLEOTIDE SEQUENCE [LARGE SCALE GENOMIC DNA]</scope>
    <source>
        <strain evidence="3 4">GH-12</strain>
    </source>
</reference>
<dbReference type="Proteomes" id="UP001383192">
    <property type="component" value="Unassembled WGS sequence"/>
</dbReference>
<dbReference type="HAMAP" id="MF_01384">
    <property type="entry name" value="UreD"/>
    <property type="match status" value="1"/>
</dbReference>
<proteinExistence type="inferred from homology"/>